<gene>
    <name evidence="2" type="ORF">ACFORG_02880</name>
</gene>
<dbReference type="CDD" id="cd02252">
    <property type="entry name" value="nylC_like"/>
    <property type="match status" value="1"/>
</dbReference>
<dbReference type="Gene3D" id="3.60.70.12">
    <property type="entry name" value="L-amino peptidase D-ALA esterase/amidase"/>
    <property type="match status" value="1"/>
</dbReference>
<dbReference type="EMBL" id="JBHRXI010000001">
    <property type="protein sequence ID" value="MFC3612693.1"/>
    <property type="molecule type" value="Genomic_DNA"/>
</dbReference>
<reference evidence="3" key="1">
    <citation type="journal article" date="2019" name="Int. J. Syst. Evol. Microbiol.">
        <title>The Global Catalogue of Microorganisms (GCM) 10K type strain sequencing project: providing services to taxonomists for standard genome sequencing and annotation.</title>
        <authorList>
            <consortium name="The Broad Institute Genomics Platform"/>
            <consortium name="The Broad Institute Genome Sequencing Center for Infectious Disease"/>
            <person name="Wu L."/>
            <person name="Ma J."/>
        </authorList>
    </citation>
    <scope>NUCLEOTIDE SEQUENCE [LARGE SCALE GENOMIC DNA]</scope>
    <source>
        <strain evidence="3">KCTC 42911</strain>
    </source>
</reference>
<evidence type="ECO:0000256" key="1">
    <source>
        <dbReference type="ARBA" id="ARBA00007068"/>
    </source>
</evidence>
<protein>
    <submittedName>
        <fullName evidence="2">P1 family peptidase</fullName>
    </submittedName>
</protein>
<proteinExistence type="inferred from homology"/>
<dbReference type="RefSeq" id="WP_386733867.1">
    <property type="nucleotide sequence ID" value="NZ_JBHRXI010000001.1"/>
</dbReference>
<sequence length="340" mass="34931">MKPGPRNLITDVPGLKVGNAQDPRLKSGTTVLTAEDPFVASVHVMGGAPGTRETDLLAPDKSVARIDAIALSGGSAYGLDACSGVVDGLRARGRGFRIADAVIPIVPGAIIFDLLNGGEKGWSENPYRDLGRAAYDAAQVEFGIGTIGAGTGALTAMLKGGLGSASLVLDDGVTVGALVAANPMGAVTTPGDRHFWAAPFEIGDEFGALGSDPASGLGRALESRKMMTMRGQAQDRANTTIAIVATDANLTKSQCQRMAVASHDGIARATVPAHSPGDGDLVFSVSTGAREMAHPERDLTRIGHAAALCLSRAIARAIYLARPEPGDLLPSWSTVNKDGE</sequence>
<dbReference type="Proteomes" id="UP001595629">
    <property type="component" value="Unassembled WGS sequence"/>
</dbReference>
<dbReference type="Pfam" id="PF03576">
    <property type="entry name" value="Peptidase_S58"/>
    <property type="match status" value="1"/>
</dbReference>
<name>A0ABV7TBQ4_9RHOB</name>
<evidence type="ECO:0000313" key="3">
    <source>
        <dbReference type="Proteomes" id="UP001595629"/>
    </source>
</evidence>
<dbReference type="InterPro" id="IPR005321">
    <property type="entry name" value="Peptidase_S58_DmpA"/>
</dbReference>
<organism evidence="2 3">
    <name type="scientific">Lutimaribacter marinistellae</name>
    <dbReference type="NCBI Taxonomy" id="1820329"/>
    <lineage>
        <taxon>Bacteria</taxon>
        <taxon>Pseudomonadati</taxon>
        <taxon>Pseudomonadota</taxon>
        <taxon>Alphaproteobacteria</taxon>
        <taxon>Rhodobacterales</taxon>
        <taxon>Roseobacteraceae</taxon>
        <taxon>Lutimaribacter</taxon>
    </lineage>
</organism>
<accession>A0ABV7TBQ4</accession>
<dbReference type="SUPFAM" id="SSF56266">
    <property type="entry name" value="DmpA/ArgJ-like"/>
    <property type="match status" value="1"/>
</dbReference>
<comment type="similarity">
    <text evidence="1">Belongs to the peptidase S58 family.</text>
</comment>
<keyword evidence="3" id="KW-1185">Reference proteome</keyword>
<evidence type="ECO:0000313" key="2">
    <source>
        <dbReference type="EMBL" id="MFC3612693.1"/>
    </source>
</evidence>
<dbReference type="InterPro" id="IPR016117">
    <property type="entry name" value="ArgJ-like_dom_sf"/>
</dbReference>
<dbReference type="PANTHER" id="PTHR36512">
    <property type="entry name" value="D-AMINOPEPTIDASE"/>
    <property type="match status" value="1"/>
</dbReference>
<comment type="caution">
    <text evidence="2">The sequence shown here is derived from an EMBL/GenBank/DDBJ whole genome shotgun (WGS) entry which is preliminary data.</text>
</comment>
<dbReference type="PANTHER" id="PTHR36512:SF3">
    <property type="entry name" value="BLR5678 PROTEIN"/>
    <property type="match status" value="1"/>
</dbReference>